<proteinExistence type="predicted"/>
<reference evidence="2 3" key="1">
    <citation type="journal article" date="2018" name="Nat. Ecol. Evol.">
        <title>Pezizomycetes genomes reveal the molecular basis of ectomycorrhizal truffle lifestyle.</title>
        <authorList>
            <person name="Murat C."/>
            <person name="Payen T."/>
            <person name="Noel B."/>
            <person name="Kuo A."/>
            <person name="Morin E."/>
            <person name="Chen J."/>
            <person name="Kohler A."/>
            <person name="Krizsan K."/>
            <person name="Balestrini R."/>
            <person name="Da Silva C."/>
            <person name="Montanini B."/>
            <person name="Hainaut M."/>
            <person name="Levati E."/>
            <person name="Barry K.W."/>
            <person name="Belfiori B."/>
            <person name="Cichocki N."/>
            <person name="Clum A."/>
            <person name="Dockter R.B."/>
            <person name="Fauchery L."/>
            <person name="Guy J."/>
            <person name="Iotti M."/>
            <person name="Le Tacon F."/>
            <person name="Lindquist E.A."/>
            <person name="Lipzen A."/>
            <person name="Malagnac F."/>
            <person name="Mello A."/>
            <person name="Molinier V."/>
            <person name="Miyauchi S."/>
            <person name="Poulain J."/>
            <person name="Riccioni C."/>
            <person name="Rubini A."/>
            <person name="Sitrit Y."/>
            <person name="Splivallo R."/>
            <person name="Traeger S."/>
            <person name="Wang M."/>
            <person name="Zifcakova L."/>
            <person name="Wipf D."/>
            <person name="Zambonelli A."/>
            <person name="Paolocci F."/>
            <person name="Nowrousian M."/>
            <person name="Ottonello S."/>
            <person name="Baldrian P."/>
            <person name="Spatafora J.W."/>
            <person name="Henrissat B."/>
            <person name="Nagy L.G."/>
            <person name="Aury J.M."/>
            <person name="Wincker P."/>
            <person name="Grigoriev I.V."/>
            <person name="Bonfante P."/>
            <person name="Martin F.M."/>
        </authorList>
    </citation>
    <scope>NUCLEOTIDE SEQUENCE [LARGE SCALE GENOMIC DNA]</scope>
    <source>
        <strain evidence="2 3">RN42</strain>
    </source>
</reference>
<dbReference type="AlphaFoldDB" id="A0A3N4HYB1"/>
<dbReference type="Proteomes" id="UP000275078">
    <property type="component" value="Unassembled WGS sequence"/>
</dbReference>
<evidence type="ECO:0000313" key="3">
    <source>
        <dbReference type="Proteomes" id="UP000275078"/>
    </source>
</evidence>
<name>A0A3N4HYB1_ASCIM</name>
<feature type="region of interest" description="Disordered" evidence="1">
    <location>
        <begin position="1"/>
        <end position="65"/>
    </location>
</feature>
<organism evidence="2 3">
    <name type="scientific">Ascobolus immersus RN42</name>
    <dbReference type="NCBI Taxonomy" id="1160509"/>
    <lineage>
        <taxon>Eukaryota</taxon>
        <taxon>Fungi</taxon>
        <taxon>Dikarya</taxon>
        <taxon>Ascomycota</taxon>
        <taxon>Pezizomycotina</taxon>
        <taxon>Pezizomycetes</taxon>
        <taxon>Pezizales</taxon>
        <taxon>Ascobolaceae</taxon>
        <taxon>Ascobolus</taxon>
    </lineage>
</organism>
<sequence>MTGLDDLPPAEDKDDDEKTSKNTANVSSNKRLKIWNPRTGLDESPETPKPIEEYFRSNGQTDGGSPDADVAITRGAVLSEGTIDCIFVWDKHSWENYNIKLPRRGRQHNYYLTKGIANNGEKGLLLTANKKVDGKIEKIYGGWVRKQEFSYYALKDMVSAGVHIVCVVHWHRKFYWERKGFYCWDGAMFWKAYISEDDNLSTDDFHSDGDGTSELGSDEEN</sequence>
<keyword evidence="3" id="KW-1185">Reference proteome</keyword>
<protein>
    <submittedName>
        <fullName evidence="2">Uncharacterized protein</fullName>
    </submittedName>
</protein>
<evidence type="ECO:0000313" key="2">
    <source>
        <dbReference type="EMBL" id="RPA78845.1"/>
    </source>
</evidence>
<feature type="compositionally biased region" description="Acidic residues" evidence="1">
    <location>
        <begin position="8"/>
        <end position="17"/>
    </location>
</feature>
<evidence type="ECO:0000256" key="1">
    <source>
        <dbReference type="SAM" id="MobiDB-lite"/>
    </source>
</evidence>
<accession>A0A3N4HYB1</accession>
<gene>
    <name evidence="2" type="ORF">BJ508DRAFT_328875</name>
</gene>
<dbReference type="EMBL" id="ML119706">
    <property type="protein sequence ID" value="RPA78845.1"/>
    <property type="molecule type" value="Genomic_DNA"/>
</dbReference>